<dbReference type="Pfam" id="PF07534">
    <property type="entry name" value="TLD"/>
    <property type="match status" value="1"/>
</dbReference>
<keyword evidence="4" id="KW-1185">Reference proteome</keyword>
<evidence type="ECO:0008006" key="5">
    <source>
        <dbReference type="Google" id="ProtNLM"/>
    </source>
</evidence>
<dbReference type="OrthoDB" id="298084at2759"/>
<dbReference type="InterPro" id="IPR006571">
    <property type="entry name" value="TLDc_dom"/>
</dbReference>
<evidence type="ECO:0000259" key="1">
    <source>
        <dbReference type="PROSITE" id="PS50097"/>
    </source>
</evidence>
<protein>
    <recommendedName>
        <fullName evidence="5">Serine-enriched protein</fullName>
    </recommendedName>
</protein>
<dbReference type="InterPro" id="IPR011333">
    <property type="entry name" value="SKP1/BTB/POZ_sf"/>
</dbReference>
<evidence type="ECO:0000259" key="2">
    <source>
        <dbReference type="PROSITE" id="PS51886"/>
    </source>
</evidence>
<name>A0A015IE67_RHIIW</name>
<dbReference type="SUPFAM" id="SSF54695">
    <property type="entry name" value="POZ domain"/>
    <property type="match status" value="1"/>
</dbReference>
<dbReference type="AlphaFoldDB" id="A0A015IE67"/>
<evidence type="ECO:0000313" key="3">
    <source>
        <dbReference type="EMBL" id="EXX55447.1"/>
    </source>
</evidence>
<dbReference type="SMR" id="A0A015IE67"/>
<dbReference type="InterPro" id="IPR000210">
    <property type="entry name" value="BTB/POZ_dom"/>
</dbReference>
<feature type="domain" description="TLDc" evidence="2">
    <location>
        <begin position="311"/>
        <end position="489"/>
    </location>
</feature>
<comment type="caution">
    <text evidence="3">The sequence shown here is derived from an EMBL/GenBank/DDBJ whole genome shotgun (WGS) entry which is preliminary data.</text>
</comment>
<feature type="domain" description="BTB" evidence="1">
    <location>
        <begin position="24"/>
        <end position="97"/>
    </location>
</feature>
<dbReference type="PANTHER" id="PTHR45774">
    <property type="entry name" value="BTB/POZ DOMAIN-CONTAINING"/>
    <property type="match status" value="1"/>
</dbReference>
<gene>
    <name evidence="3" type="ORF">RirG_225290</name>
</gene>
<dbReference type="PROSITE" id="PS50097">
    <property type="entry name" value="BTB"/>
    <property type="match status" value="1"/>
</dbReference>
<dbReference type="EMBL" id="JEMT01028170">
    <property type="protein sequence ID" value="EXX55447.1"/>
    <property type="molecule type" value="Genomic_DNA"/>
</dbReference>
<evidence type="ECO:0000313" key="4">
    <source>
        <dbReference type="Proteomes" id="UP000022910"/>
    </source>
</evidence>
<dbReference type="PROSITE" id="PS51886">
    <property type="entry name" value="TLDC"/>
    <property type="match status" value="1"/>
</dbReference>
<dbReference type="Pfam" id="PF00651">
    <property type="entry name" value="BTB"/>
    <property type="match status" value="1"/>
</dbReference>
<dbReference type="HOGENOM" id="CLU_021542_0_1_1"/>
<reference evidence="3 4" key="1">
    <citation type="submission" date="2014-02" db="EMBL/GenBank/DDBJ databases">
        <title>Single nucleus genome sequencing reveals high similarity among nuclei of an endomycorrhizal fungus.</title>
        <authorList>
            <person name="Lin K."/>
            <person name="Geurts R."/>
            <person name="Zhang Z."/>
            <person name="Limpens E."/>
            <person name="Saunders D.G."/>
            <person name="Mu D."/>
            <person name="Pang E."/>
            <person name="Cao H."/>
            <person name="Cha H."/>
            <person name="Lin T."/>
            <person name="Zhou Q."/>
            <person name="Shang Y."/>
            <person name="Li Y."/>
            <person name="Ivanov S."/>
            <person name="Sharma T."/>
            <person name="Velzen R.V."/>
            <person name="Ruijter N.D."/>
            <person name="Aanen D.K."/>
            <person name="Win J."/>
            <person name="Kamoun S."/>
            <person name="Bisseling T."/>
            <person name="Huang S."/>
        </authorList>
    </citation>
    <scope>NUCLEOTIDE SEQUENCE [LARGE SCALE GENOMIC DNA]</scope>
    <source>
        <strain evidence="4">DAOM197198w</strain>
    </source>
</reference>
<proteinExistence type="predicted"/>
<dbReference type="Proteomes" id="UP000022910">
    <property type="component" value="Unassembled WGS sequence"/>
</dbReference>
<dbReference type="SMART" id="SM00225">
    <property type="entry name" value="BTB"/>
    <property type="match status" value="1"/>
</dbReference>
<dbReference type="Gene3D" id="3.30.710.10">
    <property type="entry name" value="Potassium Channel Kv1.1, Chain A"/>
    <property type="match status" value="1"/>
</dbReference>
<organism evidence="3 4">
    <name type="scientific">Rhizophagus irregularis (strain DAOM 197198w)</name>
    <name type="common">Glomus intraradices</name>
    <dbReference type="NCBI Taxonomy" id="1432141"/>
    <lineage>
        <taxon>Eukaryota</taxon>
        <taxon>Fungi</taxon>
        <taxon>Fungi incertae sedis</taxon>
        <taxon>Mucoromycota</taxon>
        <taxon>Glomeromycotina</taxon>
        <taxon>Glomeromycetes</taxon>
        <taxon>Glomerales</taxon>
        <taxon>Glomeraceae</taxon>
        <taxon>Rhizophagus</taxon>
    </lineage>
</organism>
<dbReference type="PANTHER" id="PTHR45774:SF3">
    <property type="entry name" value="BTB (POZ) DOMAIN-CONTAINING 2B-RELATED"/>
    <property type="match status" value="1"/>
</dbReference>
<accession>A0A015IE67</accession>
<sequence>MSTESLLTKLSKDIGKLVDFNDRHDVIIKVGVTPNHHEFKAHSLILRARSQYFYTALSSDWARNQENIIKFEKPNISPDIFDAILRYIYNGTIELEDKELSNILDLLCAADELMIDELLDYVQTYLIQNKLRWIDDNLIEILNITTSRTTFTILKNFCLEEITLLNPSIFESETFLNMDESSLVALLERDDLGMSEPELWDCVLKWGITNTPSLSYNKNIISNNNNLISRDYNDYEWTSEDFDALKKTLKNCIPLIRFFHISPDEFYTKIKPYSKIISKELLKDIINYQFTDPSNYNILPPRKCNIQIDSKLLNPKQAAVIASWINDSHELHSSKSIPYTFKLLYRASVDNPSLFHEKCDNVGPTIVIVKIRDNNCLVGGYNSLDISWKRSWFNSSRGSKECFIFSMDSFINPTTLDNNVKLSKVKTEYKNYSIYDHPWDGICFGTGPDLWVNTKPSNPIGYTIKKCYQSSIMKSDTFYWEDWEVFSVQSSS</sequence>